<comment type="caution">
    <text evidence="3">The sequence shown here is derived from an EMBL/GenBank/DDBJ whole genome shotgun (WGS) entry which is preliminary data.</text>
</comment>
<dbReference type="Pfam" id="PF03816">
    <property type="entry name" value="LytR_cpsA_psr"/>
    <property type="match status" value="1"/>
</dbReference>
<name>A0A1F5QCZ3_9BACT</name>
<evidence type="ECO:0000259" key="2">
    <source>
        <dbReference type="Pfam" id="PF03816"/>
    </source>
</evidence>
<feature type="domain" description="Cell envelope-related transcriptional attenuator" evidence="2">
    <location>
        <begin position="67"/>
        <end position="232"/>
    </location>
</feature>
<dbReference type="NCBIfam" id="TIGR00350">
    <property type="entry name" value="lytR_cpsA_psr"/>
    <property type="match status" value="1"/>
</dbReference>
<protein>
    <recommendedName>
        <fullName evidence="2">Cell envelope-related transcriptional attenuator domain-containing protein</fullName>
    </recommendedName>
</protein>
<dbReference type="AlphaFoldDB" id="A0A1F5QCZ3"/>
<dbReference type="EMBL" id="MFFF01000004">
    <property type="protein sequence ID" value="OGF00050.1"/>
    <property type="molecule type" value="Genomic_DNA"/>
</dbReference>
<accession>A0A1F5QCZ3</accession>
<comment type="similarity">
    <text evidence="1">Belongs to the LytR/CpsA/Psr (LCP) family.</text>
</comment>
<dbReference type="InterPro" id="IPR004474">
    <property type="entry name" value="LytR_CpsA_psr"/>
</dbReference>
<dbReference type="Proteomes" id="UP000177235">
    <property type="component" value="Unassembled WGS sequence"/>
</dbReference>
<organism evidence="3 4">
    <name type="scientific">Candidatus Doudnabacteria bacterium RIFCSPLOWO2_02_FULL_48_13</name>
    <dbReference type="NCBI Taxonomy" id="1817845"/>
    <lineage>
        <taxon>Bacteria</taxon>
        <taxon>Candidatus Doudnaibacteriota</taxon>
    </lineage>
</organism>
<dbReference type="PANTHER" id="PTHR33392">
    <property type="entry name" value="POLYISOPRENYL-TEICHOIC ACID--PEPTIDOGLYCAN TEICHOIC ACID TRANSFERASE TAGU"/>
    <property type="match status" value="1"/>
</dbReference>
<evidence type="ECO:0000313" key="4">
    <source>
        <dbReference type="Proteomes" id="UP000177235"/>
    </source>
</evidence>
<evidence type="ECO:0000256" key="1">
    <source>
        <dbReference type="ARBA" id="ARBA00006068"/>
    </source>
</evidence>
<dbReference type="PANTHER" id="PTHR33392:SF6">
    <property type="entry name" value="POLYISOPRENYL-TEICHOIC ACID--PEPTIDOGLYCAN TEICHOIC ACID TRANSFERASE TAGU"/>
    <property type="match status" value="1"/>
</dbReference>
<proteinExistence type="inferred from homology"/>
<dbReference type="Gene3D" id="3.40.630.190">
    <property type="entry name" value="LCP protein"/>
    <property type="match status" value="1"/>
</dbReference>
<reference evidence="3 4" key="1">
    <citation type="journal article" date="2016" name="Nat. Commun.">
        <title>Thousands of microbial genomes shed light on interconnected biogeochemical processes in an aquifer system.</title>
        <authorList>
            <person name="Anantharaman K."/>
            <person name="Brown C.T."/>
            <person name="Hug L.A."/>
            <person name="Sharon I."/>
            <person name="Castelle C.J."/>
            <person name="Probst A.J."/>
            <person name="Thomas B.C."/>
            <person name="Singh A."/>
            <person name="Wilkins M.J."/>
            <person name="Karaoz U."/>
            <person name="Brodie E.L."/>
            <person name="Williams K.H."/>
            <person name="Hubbard S.S."/>
            <person name="Banfield J.F."/>
        </authorList>
    </citation>
    <scope>NUCLEOTIDE SEQUENCE [LARGE SCALE GENOMIC DNA]</scope>
</reference>
<gene>
    <name evidence="3" type="ORF">A3J05_03060</name>
</gene>
<dbReference type="InterPro" id="IPR050922">
    <property type="entry name" value="LytR/CpsA/Psr_CW_biosynth"/>
</dbReference>
<sequence>MFVLLAGGIFIGSKLVIFAQKIFEGQKFSFARLFTSSDKLLQGEDGGEIKILLMGISGGNHDGATLADTMILATLKLPKEKNESTQVSLFSIPRDLAANVPGFGVKKINSAYAYGEAAGKNNGPMLAVDATEDLLGTDIPYYAVIDFQGFEDIINHLGGIKLNVETGFTDELFPDDRGGYLEPLVFHAGEQTMDGRRALQYVRSRHGNNNQGSDFARARRQQVLLKALKDEVFQLKVLTNLNLLNQLMEDFAGHVRTNLEPRGLMRLYDLTKDIKQENILSLSFQLGSTLLCDYISELDGQFLLIPCAGLGNFEQIREFWRNQFVDGRLAEENPRIEIQNAAQGEPLAAYTAELLSMPHITPLTGNFSGDAVYRESVIYDNTGGKKPHTLSYLQEVLKIKTASSPFPFKNLTEGGADFVIVVTPDIKRP</sequence>
<evidence type="ECO:0000313" key="3">
    <source>
        <dbReference type="EMBL" id="OGF00050.1"/>
    </source>
</evidence>